<name>A0A1P8KA16_9BURK</name>
<protein>
    <submittedName>
        <fullName evidence="1">Uncharacterized protein</fullName>
    </submittedName>
</protein>
<dbReference type="EMBL" id="CP019239">
    <property type="protein sequence ID" value="APW42834.1"/>
    <property type="molecule type" value="Genomic_DNA"/>
</dbReference>
<evidence type="ECO:0000313" key="1">
    <source>
        <dbReference type="EMBL" id="APW42834.1"/>
    </source>
</evidence>
<dbReference type="KEGG" id="rsb:RS694_10010"/>
<sequence>MASITWNVTPPVHTALLDDVPVCTLKPKDIGGFTASWLDGRLWAPPSHMPKAAPQPTRFFMGLEDAKAAVEQTLLG</sequence>
<reference evidence="1 2" key="1">
    <citation type="submission" date="2017-01" db="EMBL/GenBank/DDBJ databases">
        <authorList>
            <person name="Mah S.A."/>
            <person name="Swanson W.J."/>
            <person name="Moy G.W."/>
            <person name="Vacquier V.D."/>
        </authorList>
    </citation>
    <scope>NUCLEOTIDE SEQUENCE [LARGE SCALE GENOMIC DNA]</scope>
    <source>
        <strain evidence="1 2">DSM 22694</strain>
    </source>
</reference>
<dbReference type="eggNOG" id="ENOG502ZNPG">
    <property type="taxonomic scope" value="Bacteria"/>
</dbReference>
<accession>A0A1P8KA16</accession>
<gene>
    <name evidence="1" type="ORF">RS694_10010</name>
</gene>
<dbReference type="RefSeq" id="WP_029709566.1">
    <property type="nucleotide sequence ID" value="NZ_CP019239.1"/>
</dbReference>
<evidence type="ECO:0000313" key="2">
    <source>
        <dbReference type="Proteomes" id="UP000186110"/>
    </source>
</evidence>
<dbReference type="Proteomes" id="UP000186110">
    <property type="component" value="Chromosome"/>
</dbReference>
<dbReference type="AlphaFoldDB" id="A0A1P8KA16"/>
<organism evidence="1 2">
    <name type="scientific">Rhodoferax saidenbachensis</name>
    <dbReference type="NCBI Taxonomy" id="1484693"/>
    <lineage>
        <taxon>Bacteria</taxon>
        <taxon>Pseudomonadati</taxon>
        <taxon>Pseudomonadota</taxon>
        <taxon>Betaproteobacteria</taxon>
        <taxon>Burkholderiales</taxon>
        <taxon>Comamonadaceae</taxon>
        <taxon>Rhodoferax</taxon>
    </lineage>
</organism>
<keyword evidence="2" id="KW-1185">Reference proteome</keyword>
<proteinExistence type="predicted"/>